<proteinExistence type="predicted"/>
<dbReference type="EMBL" id="BOQP01000041">
    <property type="protein sequence ID" value="GIM80192.1"/>
    <property type="molecule type" value="Genomic_DNA"/>
</dbReference>
<reference evidence="1" key="1">
    <citation type="submission" date="2021-03" db="EMBL/GenBank/DDBJ databases">
        <title>Whole genome shotgun sequence of Actinoplanes consettensis NBRC 14913.</title>
        <authorList>
            <person name="Komaki H."/>
            <person name="Tamura T."/>
        </authorList>
    </citation>
    <scope>NUCLEOTIDE SEQUENCE</scope>
    <source>
        <strain evidence="1">NBRC 14913</strain>
    </source>
</reference>
<dbReference type="Gene3D" id="2.40.320.10">
    <property type="entry name" value="Hypothetical Protein Pfu-838710-001"/>
    <property type="match status" value="1"/>
</dbReference>
<protein>
    <recommendedName>
        <fullName evidence="3">CYTH domain-containing protein</fullName>
    </recommendedName>
</protein>
<evidence type="ECO:0008006" key="3">
    <source>
        <dbReference type="Google" id="ProtNLM"/>
    </source>
</evidence>
<sequence length="262" mass="28923">MGSAQEFWRLGDDEFERMLVLSGEAGQMELKLVVPVSAQAATCAALGVRMSRASARRVYFLDTLGLALRKHGIVVRVRSKARQAGDSVIKLRPVEPRSLPGRLRRSKQFVVEVDAMPGNFVCSGALKERLGAGDVERAITEKRPLRKLFSKRQLELFAAHAPAEVRFDDLMLLGPVEVRRAKVTPAGMDRALTVERWTYPDGSRILEISTRCATAESLRVTKRLAAVLRAHRVDIADDQLTKTQATLNYFGGGGDRRVPTAA</sequence>
<dbReference type="Proteomes" id="UP000680865">
    <property type="component" value="Unassembled WGS sequence"/>
</dbReference>
<dbReference type="AlphaFoldDB" id="A0A919SZG1"/>
<gene>
    <name evidence="1" type="ORF">Aco04nite_69460</name>
</gene>
<accession>A0A919SZG1</accession>
<comment type="caution">
    <text evidence="1">The sequence shown here is derived from an EMBL/GenBank/DDBJ whole genome shotgun (WGS) entry which is preliminary data.</text>
</comment>
<evidence type="ECO:0000313" key="2">
    <source>
        <dbReference type="Proteomes" id="UP000680865"/>
    </source>
</evidence>
<keyword evidence="2" id="KW-1185">Reference proteome</keyword>
<evidence type="ECO:0000313" key="1">
    <source>
        <dbReference type="EMBL" id="GIM80192.1"/>
    </source>
</evidence>
<organism evidence="1 2">
    <name type="scientific">Winogradskya consettensis</name>
    <dbReference type="NCBI Taxonomy" id="113560"/>
    <lineage>
        <taxon>Bacteria</taxon>
        <taxon>Bacillati</taxon>
        <taxon>Actinomycetota</taxon>
        <taxon>Actinomycetes</taxon>
        <taxon>Micromonosporales</taxon>
        <taxon>Micromonosporaceae</taxon>
        <taxon>Winogradskya</taxon>
    </lineage>
</organism>
<name>A0A919SZG1_9ACTN</name>